<dbReference type="EMBL" id="JANHOG010001932">
    <property type="protein sequence ID" value="KAJ3529634.1"/>
    <property type="molecule type" value="Genomic_DNA"/>
</dbReference>
<dbReference type="Proteomes" id="UP001148662">
    <property type="component" value="Unassembled WGS sequence"/>
</dbReference>
<sequence>MSLSSFLSSFLPTVYADAPEPKEEKPEEAAEEPAEEEEEEEPEDILPELQEECKQSAKCAAAAKHFAHCEEKVNAGQGYHGETCIEELPSDALRRQLRCTQTLRKAQVRSYRCLTLLFRNSNRRLVESSAHHTVVHDTYLLVIVLNFWWSMYRAGLRPASDTGATSRRSVIWGPMFDVQSTSTPPPSYLLSKSDLRPCFVDVTCDESALVYHVGSVVTSHKTLKELREAQGSHRTFVSNFIRYKHRILSRMESSALRDALDIIQAMFDNLYRLFFAVAFAATSTVTAVAQSLSSANGVYDTSTTPSSLPWNTYNYCNAPHVNAEHYTRPNVTGAKLVYMNAIIRHHKRTPDNLYPVESPLNPPAGWDCLDFQQFNAGGPDGADVFHETEIPPWHPFLSQIWNGSCDEGQLTRGGFNDAQKHGQDFWSVYSEKLGFLESVNENDIFVRTSVETRTMQVASALLVGMEPTLASKQFLVTTQPSPIDSIPPNYPCQKANDVRNAYQSVPAWTDHLEANQDLQDRLTTMLGVVGNTAWTSWYDHFFDTFTSRTCNGHPLPCNATGACVSNADALQVFSIGDFEYNYIWNTAENATIYNQLTIGILLQEFSMNFQNFRAGKETFKLRFFVGHDGTMIRVASAFGIGKLAPLRWPALGSEIVMEVWQSGKDHFVRVMFEGTPVSSLEWVTLDSFIDLLNSQIPDDLFNTCNSP</sequence>
<accession>A0ACC1S0Y3</accession>
<proteinExistence type="predicted"/>
<protein>
    <submittedName>
        <fullName evidence="1">Uncharacterized protein</fullName>
    </submittedName>
</protein>
<keyword evidence="2" id="KW-1185">Reference proteome</keyword>
<evidence type="ECO:0000313" key="1">
    <source>
        <dbReference type="EMBL" id="KAJ3529634.1"/>
    </source>
</evidence>
<comment type="caution">
    <text evidence="1">The sequence shown here is derived from an EMBL/GenBank/DDBJ whole genome shotgun (WGS) entry which is preliminary data.</text>
</comment>
<gene>
    <name evidence="1" type="ORF">NM688_g7829</name>
</gene>
<evidence type="ECO:0000313" key="2">
    <source>
        <dbReference type="Proteomes" id="UP001148662"/>
    </source>
</evidence>
<name>A0ACC1S0Y3_9APHY</name>
<organism evidence="1 2">
    <name type="scientific">Phlebia brevispora</name>
    <dbReference type="NCBI Taxonomy" id="194682"/>
    <lineage>
        <taxon>Eukaryota</taxon>
        <taxon>Fungi</taxon>
        <taxon>Dikarya</taxon>
        <taxon>Basidiomycota</taxon>
        <taxon>Agaricomycotina</taxon>
        <taxon>Agaricomycetes</taxon>
        <taxon>Polyporales</taxon>
        <taxon>Meruliaceae</taxon>
        <taxon>Phlebia</taxon>
    </lineage>
</organism>
<reference evidence="1" key="1">
    <citation type="submission" date="2022-07" db="EMBL/GenBank/DDBJ databases">
        <title>Genome Sequence of Phlebia brevispora.</title>
        <authorList>
            <person name="Buettner E."/>
        </authorList>
    </citation>
    <scope>NUCLEOTIDE SEQUENCE</scope>
    <source>
        <strain evidence="1">MPL23</strain>
    </source>
</reference>